<proteinExistence type="predicted"/>
<dbReference type="SUPFAM" id="SSF55874">
    <property type="entry name" value="ATPase domain of HSP90 chaperone/DNA topoisomerase II/histidine kinase"/>
    <property type="match status" value="1"/>
</dbReference>
<dbReference type="Proteomes" id="UP000886796">
    <property type="component" value="Unassembled WGS sequence"/>
</dbReference>
<keyword evidence="11 14" id="KW-1133">Transmembrane helix</keyword>
<evidence type="ECO:0000256" key="10">
    <source>
        <dbReference type="ARBA" id="ARBA00022840"/>
    </source>
</evidence>
<dbReference type="SMART" id="SM00388">
    <property type="entry name" value="HisKA"/>
    <property type="match status" value="1"/>
</dbReference>
<dbReference type="EMBL" id="DVFK01000030">
    <property type="protein sequence ID" value="HIQ67333.1"/>
    <property type="molecule type" value="Genomic_DNA"/>
</dbReference>
<dbReference type="SMART" id="SM00387">
    <property type="entry name" value="HATPase_c"/>
    <property type="match status" value="1"/>
</dbReference>
<evidence type="ECO:0000259" key="15">
    <source>
        <dbReference type="PROSITE" id="PS50109"/>
    </source>
</evidence>
<gene>
    <name evidence="17" type="ORF">IAB74_02325</name>
</gene>
<feature type="transmembrane region" description="Helical" evidence="14">
    <location>
        <begin position="12"/>
        <end position="30"/>
    </location>
</feature>
<feature type="domain" description="Histidine kinase" evidence="15">
    <location>
        <begin position="466"/>
        <end position="679"/>
    </location>
</feature>
<evidence type="ECO:0000259" key="16">
    <source>
        <dbReference type="PROSITE" id="PS50885"/>
    </source>
</evidence>
<evidence type="ECO:0000256" key="3">
    <source>
        <dbReference type="ARBA" id="ARBA00012438"/>
    </source>
</evidence>
<dbReference type="AlphaFoldDB" id="A0A9D0Z3Q9"/>
<dbReference type="CDD" id="cd06225">
    <property type="entry name" value="HAMP"/>
    <property type="match status" value="1"/>
</dbReference>
<evidence type="ECO:0000256" key="5">
    <source>
        <dbReference type="ARBA" id="ARBA00022553"/>
    </source>
</evidence>
<accession>A0A9D0Z3Q9</accession>
<evidence type="ECO:0000256" key="12">
    <source>
        <dbReference type="ARBA" id="ARBA00023012"/>
    </source>
</evidence>
<dbReference type="GO" id="GO:0005524">
    <property type="term" value="F:ATP binding"/>
    <property type="evidence" value="ECO:0007669"/>
    <property type="project" value="UniProtKB-KW"/>
</dbReference>
<feature type="transmembrane region" description="Helical" evidence="14">
    <location>
        <begin position="347"/>
        <end position="372"/>
    </location>
</feature>
<evidence type="ECO:0000313" key="17">
    <source>
        <dbReference type="EMBL" id="HIQ67333.1"/>
    </source>
</evidence>
<dbReference type="InterPro" id="IPR003660">
    <property type="entry name" value="HAMP_dom"/>
</dbReference>
<comment type="caution">
    <text evidence="17">The sequence shown here is derived from an EMBL/GenBank/DDBJ whole genome shotgun (WGS) entry which is preliminary data.</text>
</comment>
<protein>
    <recommendedName>
        <fullName evidence="3">histidine kinase</fullName>
        <ecNumber evidence="3">2.7.13.3</ecNumber>
    </recommendedName>
</protein>
<dbReference type="PANTHER" id="PTHR45528:SF1">
    <property type="entry name" value="SENSOR HISTIDINE KINASE CPXA"/>
    <property type="match status" value="1"/>
</dbReference>
<dbReference type="GO" id="GO:0005886">
    <property type="term" value="C:plasma membrane"/>
    <property type="evidence" value="ECO:0007669"/>
    <property type="project" value="UniProtKB-SubCell"/>
</dbReference>
<evidence type="ECO:0000313" key="18">
    <source>
        <dbReference type="Proteomes" id="UP000886796"/>
    </source>
</evidence>
<dbReference type="Pfam" id="PF02518">
    <property type="entry name" value="HATPase_c"/>
    <property type="match status" value="1"/>
</dbReference>
<keyword evidence="10" id="KW-0067">ATP-binding</keyword>
<dbReference type="Gene3D" id="3.30.565.10">
    <property type="entry name" value="Histidine kinase-like ATPase, C-terminal domain"/>
    <property type="match status" value="1"/>
</dbReference>
<dbReference type="Gene3D" id="1.10.287.130">
    <property type="match status" value="1"/>
</dbReference>
<comment type="subcellular location">
    <subcellularLocation>
        <location evidence="2">Cell membrane</location>
        <topology evidence="2">Multi-pass membrane protein</topology>
    </subcellularLocation>
</comment>
<dbReference type="InterPro" id="IPR050398">
    <property type="entry name" value="HssS/ArlS-like"/>
</dbReference>
<evidence type="ECO:0000256" key="1">
    <source>
        <dbReference type="ARBA" id="ARBA00000085"/>
    </source>
</evidence>
<evidence type="ECO:0000256" key="2">
    <source>
        <dbReference type="ARBA" id="ARBA00004651"/>
    </source>
</evidence>
<dbReference type="SMART" id="SM00304">
    <property type="entry name" value="HAMP"/>
    <property type="match status" value="1"/>
</dbReference>
<feature type="domain" description="HAMP" evidence="16">
    <location>
        <begin position="399"/>
        <end position="451"/>
    </location>
</feature>
<evidence type="ECO:0000256" key="9">
    <source>
        <dbReference type="ARBA" id="ARBA00022777"/>
    </source>
</evidence>
<evidence type="ECO:0000256" key="13">
    <source>
        <dbReference type="ARBA" id="ARBA00023136"/>
    </source>
</evidence>
<feature type="transmembrane region" description="Helical" evidence="14">
    <location>
        <begin position="207"/>
        <end position="228"/>
    </location>
</feature>
<reference evidence="17" key="1">
    <citation type="submission" date="2020-10" db="EMBL/GenBank/DDBJ databases">
        <authorList>
            <person name="Gilroy R."/>
        </authorList>
    </citation>
    <scope>NUCLEOTIDE SEQUENCE</scope>
    <source>
        <strain evidence="17">13361</strain>
    </source>
</reference>
<keyword evidence="13 14" id="KW-0472">Membrane</keyword>
<keyword evidence="4" id="KW-1003">Cell membrane</keyword>
<evidence type="ECO:0000256" key="7">
    <source>
        <dbReference type="ARBA" id="ARBA00022692"/>
    </source>
</evidence>
<keyword evidence="9" id="KW-0418">Kinase</keyword>
<dbReference type="EC" id="2.7.13.3" evidence="3"/>
<evidence type="ECO:0000256" key="11">
    <source>
        <dbReference type="ARBA" id="ARBA00022989"/>
    </source>
</evidence>
<dbReference type="GO" id="GO:0000155">
    <property type="term" value="F:phosphorelay sensor kinase activity"/>
    <property type="evidence" value="ECO:0007669"/>
    <property type="project" value="InterPro"/>
</dbReference>
<evidence type="ECO:0000256" key="8">
    <source>
        <dbReference type="ARBA" id="ARBA00022741"/>
    </source>
</evidence>
<dbReference type="CDD" id="cd00082">
    <property type="entry name" value="HisKA"/>
    <property type="match status" value="1"/>
</dbReference>
<dbReference type="InterPro" id="IPR036097">
    <property type="entry name" value="HisK_dim/P_sf"/>
</dbReference>
<dbReference type="Pfam" id="PF00512">
    <property type="entry name" value="HisKA"/>
    <property type="match status" value="1"/>
</dbReference>
<feature type="transmembrane region" description="Helical" evidence="14">
    <location>
        <begin position="248"/>
        <end position="268"/>
    </location>
</feature>
<dbReference type="PROSITE" id="PS50109">
    <property type="entry name" value="HIS_KIN"/>
    <property type="match status" value="1"/>
</dbReference>
<dbReference type="InterPro" id="IPR005467">
    <property type="entry name" value="His_kinase_dom"/>
</dbReference>
<evidence type="ECO:0000256" key="14">
    <source>
        <dbReference type="SAM" id="Phobius"/>
    </source>
</evidence>
<feature type="transmembrane region" description="Helical" evidence="14">
    <location>
        <begin position="280"/>
        <end position="304"/>
    </location>
</feature>
<dbReference type="InterPro" id="IPR036890">
    <property type="entry name" value="HATPase_C_sf"/>
</dbReference>
<dbReference type="InterPro" id="IPR003661">
    <property type="entry name" value="HisK_dim/P_dom"/>
</dbReference>
<comment type="catalytic activity">
    <reaction evidence="1">
        <text>ATP + protein L-histidine = ADP + protein N-phospho-L-histidine.</text>
        <dbReference type="EC" id="2.7.13.3"/>
    </reaction>
</comment>
<organism evidence="17 18">
    <name type="scientific">Candidatus Faecousia excrementigallinarum</name>
    <dbReference type="NCBI Taxonomy" id="2840806"/>
    <lineage>
        <taxon>Bacteria</taxon>
        <taxon>Bacillati</taxon>
        <taxon>Bacillota</taxon>
        <taxon>Clostridia</taxon>
        <taxon>Eubacteriales</taxon>
        <taxon>Oscillospiraceae</taxon>
        <taxon>Faecousia</taxon>
    </lineage>
</organism>
<keyword evidence="7 14" id="KW-0812">Transmembrane</keyword>
<dbReference type="InterPro" id="IPR003594">
    <property type="entry name" value="HATPase_dom"/>
</dbReference>
<keyword evidence="5" id="KW-0597">Phosphoprotein</keyword>
<evidence type="ECO:0000256" key="6">
    <source>
        <dbReference type="ARBA" id="ARBA00022679"/>
    </source>
</evidence>
<dbReference type="FunFam" id="1.10.287.130:FF:000001">
    <property type="entry name" value="Two-component sensor histidine kinase"/>
    <property type="match status" value="1"/>
</dbReference>
<keyword evidence="12" id="KW-0902">Two-component regulatory system</keyword>
<keyword evidence="6" id="KW-0808">Transferase</keyword>
<evidence type="ECO:0000256" key="4">
    <source>
        <dbReference type="ARBA" id="ARBA00022475"/>
    </source>
</evidence>
<reference evidence="17" key="2">
    <citation type="journal article" date="2021" name="PeerJ">
        <title>Extensive microbial diversity within the chicken gut microbiome revealed by metagenomics and culture.</title>
        <authorList>
            <person name="Gilroy R."/>
            <person name="Ravi A."/>
            <person name="Getino M."/>
            <person name="Pursley I."/>
            <person name="Horton D.L."/>
            <person name="Alikhan N.F."/>
            <person name="Baker D."/>
            <person name="Gharbi K."/>
            <person name="Hall N."/>
            <person name="Watson M."/>
            <person name="Adriaenssens E.M."/>
            <person name="Foster-Nyarko E."/>
            <person name="Jarju S."/>
            <person name="Secka A."/>
            <person name="Antonio M."/>
            <person name="Oren A."/>
            <person name="Chaudhuri R.R."/>
            <person name="La Ragione R."/>
            <person name="Hildebrand F."/>
            <person name="Pallen M.J."/>
        </authorList>
    </citation>
    <scope>NUCLEOTIDE SEQUENCE</scope>
    <source>
        <strain evidence="17">13361</strain>
    </source>
</reference>
<name>A0A9D0Z3Q9_9FIRM</name>
<keyword evidence="8" id="KW-0547">Nucleotide-binding</keyword>
<dbReference type="PROSITE" id="PS50885">
    <property type="entry name" value="HAMP"/>
    <property type="match status" value="1"/>
</dbReference>
<sequence length="680" mass="75160">MKNFLYSGYTKAIVLVLCVASVVSVSLTAARGIIDYFREGEGVYALEDDFSETRFFMPFLNAPADAIWNAYVYELGEELPQDWDRTLTPEMEKAVGDAIGQWLSQLYCKDKINYYVAWNDRVFTNCDADSPEDLENDRFSLCIRQDGQGEITRIYNQTVSQDYNPIAALSPYDSTSEIVVCTSIKEDYVTQCQGIWERQAALVQDTVFYGAINAAIGLVLLVYLIWVWGRKADGTAVSMGTDRVWAEVRLAALGASGVGGVAFCWALVEWNLAGRFPDNLTWLLVGLTTALAGFLILGCLLSLVSSGKNGQLLESGILFRLIRWFWRRLRRAAGWLVRKCRGGKASLLGALSHRLGTIALAGLFCYTAAVGLCGVLGFRYGFFILLGVLLFVGAALGVAWRIRELEEVKKGVREVGSGNVSYQIPALKSGDLQQLAHGVNHIAQGLEASVAAKVKAERLKTELITNVSHDLKTPLTSIINYTQLLSQVEGLPEEAGDYAQIIAKKSQRLKTLTQDLFDISKAQSGNETVILERIDTALLVQQALAEQDREIQTSGLTFCVNTPKELYIRADGRKMSRVLGNLLQNILKYAMKNTRVFLSVCQEGQDVVLEFKNIASYPMDFQGEEIVGRFVRGDESRTAEGNGLGLAIAKSYTELCGGQLEIVVDGDLFKARLRFPTYQP</sequence>
<feature type="transmembrane region" description="Helical" evidence="14">
    <location>
        <begin position="378"/>
        <end position="400"/>
    </location>
</feature>
<dbReference type="SUPFAM" id="SSF47384">
    <property type="entry name" value="Homodimeric domain of signal transducing histidine kinase"/>
    <property type="match status" value="1"/>
</dbReference>
<dbReference type="PANTHER" id="PTHR45528">
    <property type="entry name" value="SENSOR HISTIDINE KINASE CPXA"/>
    <property type="match status" value="1"/>
</dbReference>